<evidence type="ECO:0000313" key="2">
    <source>
        <dbReference type="EMBL" id="QHB53203.1"/>
    </source>
</evidence>
<dbReference type="RefSeq" id="WP_003550724.1">
    <property type="nucleotide sequence ID" value="NZ_CABKOL010000106.1"/>
</dbReference>
<dbReference type="AlphaFoldDB" id="A0A6P1EEJ3"/>
<protein>
    <submittedName>
        <fullName evidence="2">Uncharacterized protein</fullName>
    </submittedName>
</protein>
<organism evidence="2 3">
    <name type="scientific">Lentilactobacillus hilgardii</name>
    <name type="common">Lactobacillus hilgardii</name>
    <dbReference type="NCBI Taxonomy" id="1588"/>
    <lineage>
        <taxon>Bacteria</taxon>
        <taxon>Bacillati</taxon>
        <taxon>Bacillota</taxon>
        <taxon>Bacilli</taxon>
        <taxon>Lactobacillales</taxon>
        <taxon>Lactobacillaceae</taxon>
        <taxon>Lentilactobacillus</taxon>
    </lineage>
</organism>
<keyword evidence="1" id="KW-1133">Transmembrane helix</keyword>
<evidence type="ECO:0000313" key="3">
    <source>
        <dbReference type="Proteomes" id="UP000465035"/>
    </source>
</evidence>
<evidence type="ECO:0000256" key="1">
    <source>
        <dbReference type="SAM" id="Phobius"/>
    </source>
</evidence>
<dbReference type="GeneID" id="69059468"/>
<feature type="transmembrane region" description="Helical" evidence="1">
    <location>
        <begin position="36"/>
        <end position="54"/>
    </location>
</feature>
<feature type="transmembrane region" description="Helical" evidence="1">
    <location>
        <begin position="98"/>
        <end position="115"/>
    </location>
</feature>
<keyword evidence="1" id="KW-0472">Membrane</keyword>
<sequence>MKIEWRYSLVNNLPLIALWLTFLAFNGLSPRGWDRVSVPLVVLGGFWLVYYLLFERSYFKRHPEQRPGNHVISGLGWIMTFLIVMIAVIVLLKFNNSMIASPAILLGGFALISLIRDSLSVKKLSVEK</sequence>
<feature type="transmembrane region" description="Helical" evidence="1">
    <location>
        <begin position="75"/>
        <end position="92"/>
    </location>
</feature>
<dbReference type="Proteomes" id="UP000465035">
    <property type="component" value="Chromosome"/>
</dbReference>
<feature type="transmembrane region" description="Helical" evidence="1">
    <location>
        <begin position="12"/>
        <end position="30"/>
    </location>
</feature>
<name>A0A6P1EEJ3_LENHI</name>
<proteinExistence type="predicted"/>
<accession>A0A6P1EEJ3</accession>
<reference evidence="2 3" key="1">
    <citation type="submission" date="2019-12" db="EMBL/GenBank/DDBJ databases">
        <title>Lactobacillus hilgardii FLUB.</title>
        <authorList>
            <person name="Gustaw K."/>
        </authorList>
    </citation>
    <scope>NUCLEOTIDE SEQUENCE [LARGE SCALE GENOMIC DNA]</scope>
    <source>
        <strain evidence="2 3">FLUB</strain>
    </source>
</reference>
<dbReference type="EMBL" id="CP047121">
    <property type="protein sequence ID" value="QHB53203.1"/>
    <property type="molecule type" value="Genomic_DNA"/>
</dbReference>
<gene>
    <name evidence="2" type="ORF">GQR93_13915</name>
</gene>
<keyword evidence="1" id="KW-0812">Transmembrane</keyword>